<organism evidence="2">
    <name type="scientific">Perkinsus marinus (strain ATCC 50983 / TXsc)</name>
    <dbReference type="NCBI Taxonomy" id="423536"/>
    <lineage>
        <taxon>Eukaryota</taxon>
        <taxon>Sar</taxon>
        <taxon>Alveolata</taxon>
        <taxon>Perkinsozoa</taxon>
        <taxon>Perkinsea</taxon>
        <taxon>Perkinsida</taxon>
        <taxon>Perkinsidae</taxon>
        <taxon>Perkinsus</taxon>
    </lineage>
</organism>
<protein>
    <submittedName>
        <fullName evidence="1">Uncharacterized protein</fullName>
    </submittedName>
</protein>
<dbReference type="EMBL" id="GG678044">
    <property type="protein sequence ID" value="EER09749.1"/>
    <property type="molecule type" value="Genomic_DNA"/>
</dbReference>
<evidence type="ECO:0000313" key="2">
    <source>
        <dbReference type="Proteomes" id="UP000007800"/>
    </source>
</evidence>
<dbReference type="GeneID" id="9052684"/>
<sequence length="189" mass="21330">MSLLIYWMRINQPILLGIRLAEMLCNGSPIVCTTILVEAEGVMGVLSGDPQANYVWGRVKDVNKCLENLTITNFAALFTLHNLKHGLSETYGFTDIANGLNNSIQSNICGFRLHDLDVNIKSFIDKIIEKYSRILKPLNNSDFTDFYYVLPIRFDSRMQDGVQVVTLGFPDLPDYVLSTTLRRAGDFTQ</sequence>
<name>C5L0K1_PERM5</name>
<dbReference type="InParanoid" id="C5L0K1"/>
<reference evidence="1 2" key="1">
    <citation type="submission" date="2008-07" db="EMBL/GenBank/DDBJ databases">
        <authorList>
            <person name="El-Sayed N."/>
            <person name="Caler E."/>
            <person name="Inman J."/>
            <person name="Amedeo P."/>
            <person name="Hass B."/>
            <person name="Wortman J."/>
        </authorList>
    </citation>
    <scope>NUCLEOTIDE SEQUENCE [LARGE SCALE GENOMIC DNA]</scope>
    <source>
        <strain evidence="2">ATCC 50983 / TXsc</strain>
    </source>
</reference>
<accession>C5L0K1</accession>
<gene>
    <name evidence="1" type="ORF">Pmar_PMAR020043</name>
</gene>
<keyword evidence="2" id="KW-1185">Reference proteome</keyword>
<dbReference type="AlphaFoldDB" id="C5L0K1"/>
<dbReference type="Proteomes" id="UP000007800">
    <property type="component" value="Unassembled WGS sequence"/>
</dbReference>
<proteinExistence type="predicted"/>
<evidence type="ECO:0000313" key="1">
    <source>
        <dbReference type="EMBL" id="EER09749.1"/>
    </source>
</evidence>
<dbReference type="RefSeq" id="XP_002777954.1">
    <property type="nucleotide sequence ID" value="XM_002777908.1"/>
</dbReference>